<feature type="active site" description="Proton acceptor; specific for L-alanine" evidence="4">
    <location>
        <position position="266"/>
    </location>
</feature>
<evidence type="ECO:0000259" key="5">
    <source>
        <dbReference type="SMART" id="SM01005"/>
    </source>
</evidence>
<reference evidence="6 7" key="1">
    <citation type="submission" date="2021-11" db="EMBL/GenBank/DDBJ databases">
        <authorList>
            <person name="Depoorter E."/>
        </authorList>
    </citation>
    <scope>NUCLEOTIDE SEQUENCE [LARGE SCALE GENOMIC DNA]</scope>
    <source>
        <strain evidence="6 7">LMG 24289</strain>
    </source>
</reference>
<dbReference type="PANTHER" id="PTHR30511">
    <property type="entry name" value="ALANINE RACEMASE"/>
    <property type="match status" value="1"/>
</dbReference>
<dbReference type="CDD" id="cd00430">
    <property type="entry name" value="PLPDE_III_AR"/>
    <property type="match status" value="1"/>
</dbReference>
<dbReference type="EMBL" id="CAKKNS010000002">
    <property type="protein sequence ID" value="CAH0416450.1"/>
    <property type="molecule type" value="Genomic_DNA"/>
</dbReference>
<feature type="modified residue" description="N6-(pyridoxal phosphate)lysine" evidence="4">
    <location>
        <position position="38"/>
    </location>
</feature>
<evidence type="ECO:0000256" key="1">
    <source>
        <dbReference type="ARBA" id="ARBA00001933"/>
    </source>
</evidence>
<dbReference type="Pfam" id="PF00842">
    <property type="entry name" value="Ala_racemase_C"/>
    <property type="match status" value="1"/>
</dbReference>
<evidence type="ECO:0000313" key="7">
    <source>
        <dbReference type="Proteomes" id="UP000789707"/>
    </source>
</evidence>
<feature type="binding site" evidence="4">
    <location>
        <position position="313"/>
    </location>
    <ligand>
        <name>substrate</name>
    </ligand>
</feature>
<feature type="active site" description="Proton acceptor; specific for D-alanine" evidence="4">
    <location>
        <position position="38"/>
    </location>
</feature>
<dbReference type="SMART" id="SM01005">
    <property type="entry name" value="Ala_racemase_C"/>
    <property type="match status" value="1"/>
</dbReference>
<dbReference type="GO" id="GO:0018113">
    <property type="term" value="F:lysine racemase activity"/>
    <property type="evidence" value="ECO:0007669"/>
    <property type="project" value="UniProtKB-EC"/>
</dbReference>
<dbReference type="InterPro" id="IPR029066">
    <property type="entry name" value="PLP-binding_barrel"/>
</dbReference>
<accession>A0ABM8Z522</accession>
<dbReference type="RefSeq" id="WP_230096510.1">
    <property type="nucleotide sequence ID" value="NZ_CAKKNS010000002.1"/>
</dbReference>
<dbReference type="Gene3D" id="3.20.20.10">
    <property type="entry name" value="Alanine racemase"/>
    <property type="match status" value="1"/>
</dbReference>
<dbReference type="InterPro" id="IPR011079">
    <property type="entry name" value="Ala_racemase_C"/>
</dbReference>
<dbReference type="NCBIfam" id="TIGR00492">
    <property type="entry name" value="alr"/>
    <property type="match status" value="1"/>
</dbReference>
<evidence type="ECO:0000256" key="4">
    <source>
        <dbReference type="HAMAP-Rule" id="MF_01201"/>
    </source>
</evidence>
<sequence>MAINIRATHLEISRRALAQNITYVREVSGAKKIFFAVKSNAYGHGLDVVAPTALALGVDGLAVAIAEEALHLRSLGITAPILILGHTDSNYAYLCAEAEIITTVPSLAWLEAAQPQLEAHNQKLLVSLAIDTGMNRIGIRTKEELLAAIEYINTHSANFEWYGLMTHFATADVPETSYFHKQLNRWHAIVDDLPKLPPMVHVANSGATLYHHTEVPTEYVRVGSLLYGWEPSGKILTDGHNLQPIGGLYSALSFVKEIPAGEGISYGHTYISATNEWIGTIPIGYGDGLPIQLQGFEVLVGEERCPIVGEIAMDQLMVRLPKEMPVGTKVTFIGQTATDSIDIWEIAHYCKLEPWNFMNLLTSRVPRVLVD</sequence>
<proteinExistence type="inferred from homology"/>
<keyword evidence="3 4" id="KW-0413">Isomerase</keyword>
<comment type="function">
    <text evidence="4">Catalyzes the interconversion of L-alanine and D-alanine. May also act on other amino acids.</text>
</comment>
<protein>
    <recommendedName>
        <fullName evidence="4">Alanine racemase</fullName>
        <ecNumber evidence="4">5.1.1.1</ecNumber>
    </recommendedName>
</protein>
<organism evidence="6 7">
    <name type="scientific">Periweissella fabaria</name>
    <dbReference type="NCBI Taxonomy" id="546157"/>
    <lineage>
        <taxon>Bacteria</taxon>
        <taxon>Bacillati</taxon>
        <taxon>Bacillota</taxon>
        <taxon>Bacilli</taxon>
        <taxon>Lactobacillales</taxon>
        <taxon>Lactobacillaceae</taxon>
        <taxon>Periweissella</taxon>
    </lineage>
</organism>
<evidence type="ECO:0000313" key="6">
    <source>
        <dbReference type="EMBL" id="CAH0416450.1"/>
    </source>
</evidence>
<dbReference type="PRINTS" id="PR00992">
    <property type="entry name" value="ALARACEMASE"/>
</dbReference>
<comment type="cofactor">
    <cofactor evidence="1 4">
        <name>pyridoxal 5'-phosphate</name>
        <dbReference type="ChEBI" id="CHEBI:597326"/>
    </cofactor>
</comment>
<feature type="domain" description="Alanine racemase C-terminal" evidence="5">
    <location>
        <begin position="245"/>
        <end position="370"/>
    </location>
</feature>
<dbReference type="InterPro" id="IPR009006">
    <property type="entry name" value="Ala_racemase/Decarboxylase_C"/>
</dbReference>
<dbReference type="InterPro" id="IPR001608">
    <property type="entry name" value="Ala_racemase_N"/>
</dbReference>
<dbReference type="Pfam" id="PF01168">
    <property type="entry name" value="Ala_racemase_N"/>
    <property type="match status" value="1"/>
</dbReference>
<evidence type="ECO:0000256" key="3">
    <source>
        <dbReference type="ARBA" id="ARBA00023235"/>
    </source>
</evidence>
<dbReference type="InterPro" id="IPR020622">
    <property type="entry name" value="Ala_racemase_pyridoxalP-BS"/>
</dbReference>
<name>A0ABM8Z522_9LACO</name>
<feature type="binding site" evidence="4">
    <location>
        <position position="136"/>
    </location>
    <ligand>
        <name>substrate</name>
    </ligand>
</feature>
<comment type="caution">
    <text evidence="6">The sequence shown here is derived from an EMBL/GenBank/DDBJ whole genome shotgun (WGS) entry which is preliminary data.</text>
</comment>
<comment type="catalytic activity">
    <reaction evidence="4">
        <text>L-alanine = D-alanine</text>
        <dbReference type="Rhea" id="RHEA:20249"/>
        <dbReference type="ChEBI" id="CHEBI:57416"/>
        <dbReference type="ChEBI" id="CHEBI:57972"/>
        <dbReference type="EC" id="5.1.1.1"/>
    </reaction>
</comment>
<dbReference type="PROSITE" id="PS00395">
    <property type="entry name" value="ALANINE_RACEMASE"/>
    <property type="match status" value="1"/>
</dbReference>
<keyword evidence="2 4" id="KW-0663">Pyridoxal phosphate</keyword>
<dbReference type="EC" id="5.1.1.1" evidence="4"/>
<gene>
    <name evidence="6" type="ORF">WFA24289_00754</name>
</gene>
<dbReference type="PANTHER" id="PTHR30511:SF0">
    <property type="entry name" value="ALANINE RACEMASE, CATABOLIC-RELATED"/>
    <property type="match status" value="1"/>
</dbReference>
<dbReference type="Proteomes" id="UP000789707">
    <property type="component" value="Unassembled WGS sequence"/>
</dbReference>
<dbReference type="SUPFAM" id="SSF51419">
    <property type="entry name" value="PLP-binding barrel"/>
    <property type="match status" value="1"/>
</dbReference>
<dbReference type="HAMAP" id="MF_01201">
    <property type="entry name" value="Ala_racemase"/>
    <property type="match status" value="1"/>
</dbReference>
<evidence type="ECO:0000256" key="2">
    <source>
        <dbReference type="ARBA" id="ARBA00022898"/>
    </source>
</evidence>
<dbReference type="InterPro" id="IPR000821">
    <property type="entry name" value="Ala_racemase"/>
</dbReference>
<dbReference type="Gene3D" id="2.40.37.10">
    <property type="entry name" value="Lyase, Ornithine Decarboxylase, Chain A, domain 1"/>
    <property type="match status" value="1"/>
</dbReference>
<comment type="similarity">
    <text evidence="4">Belongs to the alanine racemase family.</text>
</comment>
<dbReference type="SUPFAM" id="SSF50621">
    <property type="entry name" value="Alanine racemase C-terminal domain-like"/>
    <property type="match status" value="1"/>
</dbReference>
<comment type="pathway">
    <text evidence="4">Amino-acid biosynthesis; D-alanine biosynthesis; D-alanine from L-alanine: step 1/1.</text>
</comment>
<keyword evidence="7" id="KW-1185">Reference proteome</keyword>